<dbReference type="PANTHER" id="PTHR31793:SF27">
    <property type="entry name" value="NOVEL THIOESTERASE SUPERFAMILY DOMAIN AND SAPOSIN A-TYPE DOMAIN CONTAINING PROTEIN (0610012H03RIK)"/>
    <property type="match status" value="1"/>
</dbReference>
<dbReference type="InParanoid" id="W0RMG7"/>
<evidence type="ECO:0000256" key="2">
    <source>
        <dbReference type="ARBA" id="ARBA00022801"/>
    </source>
</evidence>
<dbReference type="SUPFAM" id="SSF54637">
    <property type="entry name" value="Thioesterase/thiol ester dehydrase-isomerase"/>
    <property type="match status" value="1"/>
</dbReference>
<dbReference type="InterPro" id="IPR050563">
    <property type="entry name" value="4-hydroxybenzoyl-CoA_TE"/>
</dbReference>
<name>W0RMG7_9BACT</name>
<dbReference type="Pfam" id="PF03061">
    <property type="entry name" value="4HBT"/>
    <property type="match status" value="1"/>
</dbReference>
<evidence type="ECO:0000313" key="5">
    <source>
        <dbReference type="Proteomes" id="UP000019151"/>
    </source>
</evidence>
<comment type="similarity">
    <text evidence="1">Belongs to the 4-hydroxybenzoyl-CoA thioesterase family.</text>
</comment>
<dbReference type="InterPro" id="IPR006683">
    <property type="entry name" value="Thioestr_dom"/>
</dbReference>
<dbReference type="Gene3D" id="3.10.129.10">
    <property type="entry name" value="Hotdog Thioesterase"/>
    <property type="match status" value="1"/>
</dbReference>
<dbReference type="PANTHER" id="PTHR31793">
    <property type="entry name" value="4-HYDROXYBENZOYL-COA THIOESTERASE FAMILY MEMBER"/>
    <property type="match status" value="1"/>
</dbReference>
<proteinExistence type="inferred from homology"/>
<evidence type="ECO:0000313" key="4">
    <source>
        <dbReference type="EMBL" id="AHG91966.1"/>
    </source>
</evidence>
<evidence type="ECO:0000259" key="3">
    <source>
        <dbReference type="Pfam" id="PF03061"/>
    </source>
</evidence>
<dbReference type="InterPro" id="IPR029069">
    <property type="entry name" value="HotDog_dom_sf"/>
</dbReference>
<dbReference type="HOGENOM" id="CLU_101141_5_0_0"/>
<dbReference type="Proteomes" id="UP000019151">
    <property type="component" value="Chromosome"/>
</dbReference>
<dbReference type="AlphaFoldDB" id="W0RMG7"/>
<dbReference type="CDD" id="cd00586">
    <property type="entry name" value="4HBT"/>
    <property type="match status" value="1"/>
</dbReference>
<reference evidence="4 5" key="1">
    <citation type="journal article" date="2014" name="Genome Announc.">
        <title>Genome Sequence and Methylome of Soil Bacterium Gemmatirosa kalamazoonensis KBS708T, a Member of the Rarely Cultivated Gemmatimonadetes Phylum.</title>
        <authorList>
            <person name="Debruyn J.M."/>
            <person name="Radosevich M."/>
            <person name="Wommack K.E."/>
            <person name="Polson S.W."/>
            <person name="Hauser L.J."/>
            <person name="Fawaz M.N."/>
            <person name="Korlach J."/>
            <person name="Tsai Y.C."/>
        </authorList>
    </citation>
    <scope>NUCLEOTIDE SEQUENCE [LARGE SCALE GENOMIC DNA]</scope>
    <source>
        <strain evidence="4 5">KBS708</strain>
    </source>
</reference>
<dbReference type="eggNOG" id="COG0824">
    <property type="taxonomic scope" value="Bacteria"/>
</dbReference>
<sequence length="172" mass="18743">MEPDPVLGKAPGAAWPAVIFRAMTSSTTAPASAVPAHAFEFAERVRWEDVDLVAIVRYSAYTRLLDVVEAELFRAAGLAHPAMLDRHGIWLVRRVLHLEYHAPAHFDDLLRLRAWIGRVGRTSLTLHVAVFDDAGERLHAAGHLVLVAVEAAGMTAVEVPAEVTRALAPFQG</sequence>
<gene>
    <name evidence="4" type="ORF">J421_4429</name>
</gene>
<keyword evidence="2" id="KW-0378">Hydrolase</keyword>
<dbReference type="EMBL" id="CP007128">
    <property type="protein sequence ID" value="AHG91966.1"/>
    <property type="molecule type" value="Genomic_DNA"/>
</dbReference>
<protein>
    <submittedName>
        <fullName evidence="4">Thioesterase superfamily protein</fullName>
    </submittedName>
</protein>
<keyword evidence="5" id="KW-1185">Reference proteome</keyword>
<dbReference type="GO" id="GO:0047617">
    <property type="term" value="F:fatty acyl-CoA hydrolase activity"/>
    <property type="evidence" value="ECO:0007669"/>
    <property type="project" value="TreeGrafter"/>
</dbReference>
<feature type="domain" description="Thioesterase" evidence="3">
    <location>
        <begin position="60"/>
        <end position="136"/>
    </location>
</feature>
<dbReference type="KEGG" id="gba:J421_4429"/>
<evidence type="ECO:0000256" key="1">
    <source>
        <dbReference type="ARBA" id="ARBA00005953"/>
    </source>
</evidence>
<accession>W0RMG7</accession>
<organism evidence="4 5">
    <name type="scientific">Gemmatirosa kalamazoonensis</name>
    <dbReference type="NCBI Taxonomy" id="861299"/>
    <lineage>
        <taxon>Bacteria</taxon>
        <taxon>Pseudomonadati</taxon>
        <taxon>Gemmatimonadota</taxon>
        <taxon>Gemmatimonadia</taxon>
        <taxon>Gemmatimonadales</taxon>
        <taxon>Gemmatimonadaceae</taxon>
        <taxon>Gemmatirosa</taxon>
    </lineage>
</organism>
<dbReference type="STRING" id="861299.J421_4429"/>